<accession>A0ABT5XDT6</accession>
<sequence>MKGIVKLGLVMGVLFCTAFGAASAQEELSEDYKEGFKDGVYMGLINVCSANMQWADLAALYYELEGEPTDETLVVNNETVTWSDYYNELATSFNQGAVTEVNNFVLQIFGPDDERTELLLMPELPIIS</sequence>
<dbReference type="RefSeq" id="WP_316968571.1">
    <property type="nucleotide sequence ID" value="NZ_JARFPL010000010.1"/>
</dbReference>
<organism evidence="1 2">
    <name type="scientific">Candidatus Methanocrinis alkalitolerans</name>
    <dbReference type="NCBI Taxonomy" id="3033395"/>
    <lineage>
        <taxon>Archaea</taxon>
        <taxon>Methanobacteriati</taxon>
        <taxon>Methanobacteriota</taxon>
        <taxon>Stenosarchaea group</taxon>
        <taxon>Methanomicrobia</taxon>
        <taxon>Methanotrichales</taxon>
        <taxon>Methanotrichaceae</taxon>
        <taxon>Methanocrinis</taxon>
    </lineage>
</organism>
<protein>
    <submittedName>
        <fullName evidence="1">Uncharacterized protein</fullName>
    </submittedName>
</protein>
<proteinExistence type="predicted"/>
<comment type="caution">
    <text evidence="1">The sequence shown here is derived from an EMBL/GenBank/DDBJ whole genome shotgun (WGS) entry which is preliminary data.</text>
</comment>
<gene>
    <name evidence="1" type="ORF">P0O24_04645</name>
</gene>
<evidence type="ECO:0000313" key="1">
    <source>
        <dbReference type="EMBL" id="MDF0592867.1"/>
    </source>
</evidence>
<dbReference type="Proteomes" id="UP001215956">
    <property type="component" value="Unassembled WGS sequence"/>
</dbReference>
<dbReference type="EMBL" id="JARFPL010000010">
    <property type="protein sequence ID" value="MDF0592867.1"/>
    <property type="molecule type" value="Genomic_DNA"/>
</dbReference>
<reference evidence="1 2" key="1">
    <citation type="submission" date="2023-03" db="EMBL/GenBank/DDBJ databases">
        <title>Whole genome sequencing of Methanotrichaceae archaeon M04Ac.</title>
        <authorList>
            <person name="Khomyakova M.A."/>
            <person name="Merkel A.Y."/>
            <person name="Slobodkin A.I."/>
        </authorList>
    </citation>
    <scope>NUCLEOTIDE SEQUENCE [LARGE SCALE GENOMIC DNA]</scope>
    <source>
        <strain evidence="1 2">M04Ac</strain>
    </source>
</reference>
<keyword evidence="2" id="KW-1185">Reference proteome</keyword>
<evidence type="ECO:0000313" key="2">
    <source>
        <dbReference type="Proteomes" id="UP001215956"/>
    </source>
</evidence>
<name>A0ABT5XDT6_9EURY</name>